<proteinExistence type="predicted"/>
<protein>
    <submittedName>
        <fullName evidence="3">DUF4234 domain-containing protein</fullName>
    </submittedName>
</protein>
<feature type="transmembrane region" description="Helical" evidence="2">
    <location>
        <begin position="129"/>
        <end position="148"/>
    </location>
</feature>
<gene>
    <name evidence="3" type="ORF">GBA83_04815</name>
</gene>
<feature type="transmembrane region" description="Helical" evidence="2">
    <location>
        <begin position="43"/>
        <end position="60"/>
    </location>
</feature>
<evidence type="ECO:0000256" key="2">
    <source>
        <dbReference type="SAM" id="Phobius"/>
    </source>
</evidence>
<dbReference type="Proteomes" id="UP000451386">
    <property type="component" value="Unassembled WGS sequence"/>
</dbReference>
<feature type="compositionally biased region" description="Low complexity" evidence="1">
    <location>
        <begin position="11"/>
        <end position="27"/>
    </location>
</feature>
<dbReference type="EMBL" id="WDOP01000003">
    <property type="protein sequence ID" value="KAB7486742.1"/>
    <property type="molecule type" value="Genomic_DNA"/>
</dbReference>
<keyword evidence="2" id="KW-1133">Transmembrane helix</keyword>
<reference evidence="3 4" key="1">
    <citation type="journal article" date="2019" name="Nat. Med.">
        <title>A library of human gut bacterial isolates paired with longitudinal multiomics data enables mechanistic microbiome research.</title>
        <authorList>
            <person name="Poyet M."/>
            <person name="Groussin M."/>
            <person name="Gibbons S.M."/>
            <person name="Avila-Pacheco J."/>
            <person name="Jiang X."/>
            <person name="Kearney S.M."/>
            <person name="Perrotta A.R."/>
            <person name="Berdy B."/>
            <person name="Zhao S."/>
            <person name="Lieberman T.D."/>
            <person name="Swanson P.K."/>
            <person name="Smith M."/>
            <person name="Roesemann S."/>
            <person name="Alexander J.E."/>
            <person name="Rich S.A."/>
            <person name="Livny J."/>
            <person name="Vlamakis H."/>
            <person name="Clish C."/>
            <person name="Bullock K."/>
            <person name="Deik A."/>
            <person name="Scott J."/>
            <person name="Pierce K.A."/>
            <person name="Xavier R.J."/>
            <person name="Alm E.J."/>
        </authorList>
    </citation>
    <scope>NUCLEOTIDE SEQUENCE [LARGE SCALE GENOMIC DNA]</scope>
    <source>
        <strain evidence="3 4">BIOML-A13</strain>
    </source>
</reference>
<keyword evidence="2" id="KW-0472">Membrane</keyword>
<evidence type="ECO:0000313" key="3">
    <source>
        <dbReference type="EMBL" id="KAB7486742.1"/>
    </source>
</evidence>
<evidence type="ECO:0000256" key="1">
    <source>
        <dbReference type="SAM" id="MobiDB-lite"/>
    </source>
</evidence>
<organism evidence="3 4">
    <name type="scientific">Bifidobacterium bifidum</name>
    <dbReference type="NCBI Taxonomy" id="1681"/>
    <lineage>
        <taxon>Bacteria</taxon>
        <taxon>Bacillati</taxon>
        <taxon>Actinomycetota</taxon>
        <taxon>Actinomycetes</taxon>
        <taxon>Bifidobacteriales</taxon>
        <taxon>Bifidobacteriaceae</taxon>
        <taxon>Bifidobacterium</taxon>
    </lineage>
</organism>
<dbReference type="RefSeq" id="WP_047272179.1">
    <property type="nucleotide sequence ID" value="NZ_CP018757.1"/>
</dbReference>
<keyword evidence="2" id="KW-0812">Transmembrane</keyword>
<evidence type="ECO:0000313" key="4">
    <source>
        <dbReference type="Proteomes" id="UP000451386"/>
    </source>
</evidence>
<sequence>MTNPNAPYAAQPQQSGFQPQPQFQPQQPYAPRPVAPLRTQRGLLKYVLLGLVTFSIYDIWQMSEVGDSLNLLAFKRDGKHTMHYCLMFFLVGWVTLGIGWLVWYHRVSGRIGEEQAARGLPVTVTASTFWLWGILDSLIAVGPFIYNYKLLHAMNDLSADYNVRGF</sequence>
<comment type="caution">
    <text evidence="3">The sequence shown here is derived from an EMBL/GenBank/DDBJ whole genome shotgun (WGS) entry which is preliminary data.</text>
</comment>
<accession>A0A0H2PPN7</accession>
<dbReference type="AlphaFoldDB" id="A0A0H2PPN7"/>
<name>A0A0H2PPN7_BIFBI</name>
<dbReference type="InterPro" id="IPR025328">
    <property type="entry name" value="DUF4234"/>
</dbReference>
<dbReference type="Pfam" id="PF14018">
    <property type="entry name" value="DUF4234"/>
    <property type="match status" value="1"/>
</dbReference>
<feature type="region of interest" description="Disordered" evidence="1">
    <location>
        <begin position="1"/>
        <end position="31"/>
    </location>
</feature>
<feature type="transmembrane region" description="Helical" evidence="2">
    <location>
        <begin position="81"/>
        <end position="103"/>
    </location>
</feature>